<dbReference type="Proteomes" id="UP000070255">
    <property type="component" value="Unassembled WGS sequence"/>
</dbReference>
<protein>
    <submittedName>
        <fullName evidence="1">Uncharacterized protein</fullName>
    </submittedName>
</protein>
<gene>
    <name evidence="1" type="ORF">WS72_13835</name>
</gene>
<organism evidence="1 2">
    <name type="scientific">Burkholderia savannae</name>
    <dbReference type="NCBI Taxonomy" id="1637837"/>
    <lineage>
        <taxon>Bacteria</taxon>
        <taxon>Pseudomonadati</taxon>
        <taxon>Pseudomonadota</taxon>
        <taxon>Betaproteobacteria</taxon>
        <taxon>Burkholderiales</taxon>
        <taxon>Burkholderiaceae</taxon>
        <taxon>Burkholderia</taxon>
        <taxon>pseudomallei group</taxon>
    </lineage>
</organism>
<sequence>MSSVYRGVGRGLRTVARSGGVASVVAERAGSRKRCAPSRRSPRVACRARFRVSRVPVDRDEPPAHIGAAGRASLCGLPGVSPGK</sequence>
<evidence type="ECO:0000313" key="1">
    <source>
        <dbReference type="EMBL" id="KWZ43831.1"/>
    </source>
</evidence>
<name>A0ABR5TFS0_9BURK</name>
<dbReference type="EMBL" id="LNJQ01000001">
    <property type="protein sequence ID" value="KWZ43831.1"/>
    <property type="molecule type" value="Genomic_DNA"/>
</dbReference>
<keyword evidence="2" id="KW-1185">Reference proteome</keyword>
<comment type="caution">
    <text evidence="1">The sequence shown here is derived from an EMBL/GenBank/DDBJ whole genome shotgun (WGS) entry which is preliminary data.</text>
</comment>
<evidence type="ECO:0000313" key="2">
    <source>
        <dbReference type="Proteomes" id="UP000070255"/>
    </source>
</evidence>
<accession>A0ABR5TFS0</accession>
<reference evidence="1 2" key="1">
    <citation type="submission" date="2015-11" db="EMBL/GenBank/DDBJ databases">
        <authorList>
            <person name="Sahl J."/>
            <person name="Wagner D."/>
            <person name="Keim P."/>
        </authorList>
    </citation>
    <scope>NUCLEOTIDE SEQUENCE [LARGE SCALE GENOMIC DNA]</scope>
    <source>
        <strain evidence="1 2">BDU18</strain>
    </source>
</reference>
<proteinExistence type="predicted"/>